<keyword evidence="1" id="KW-0812">Transmembrane</keyword>
<name>A0A0N4UAD2_DRAME</name>
<evidence type="ECO:0000256" key="1">
    <source>
        <dbReference type="SAM" id="Phobius"/>
    </source>
</evidence>
<organism evidence="4 6">
    <name type="scientific">Dracunculus medinensis</name>
    <name type="common">Guinea worm</name>
    <dbReference type="NCBI Taxonomy" id="318479"/>
    <lineage>
        <taxon>Eukaryota</taxon>
        <taxon>Metazoa</taxon>
        <taxon>Ecdysozoa</taxon>
        <taxon>Nematoda</taxon>
        <taxon>Chromadorea</taxon>
        <taxon>Rhabditida</taxon>
        <taxon>Spirurina</taxon>
        <taxon>Dracunculoidea</taxon>
        <taxon>Dracunculidae</taxon>
        <taxon>Dracunculus</taxon>
    </lineage>
</organism>
<keyword evidence="5" id="KW-1185">Reference proteome</keyword>
<dbReference type="Pfam" id="PF25330">
    <property type="entry name" value="C2_nem"/>
    <property type="match status" value="1"/>
</dbReference>
<dbReference type="AlphaFoldDB" id="A0A0N4UAD2"/>
<dbReference type="OrthoDB" id="5809100at2759"/>
<gene>
    <name evidence="3" type="ORF">DME_LOCUS467</name>
</gene>
<evidence type="ECO:0000313" key="6">
    <source>
        <dbReference type="WBParaSite" id="DME_0000410301-mRNA-1"/>
    </source>
</evidence>
<reference evidence="3 5" key="2">
    <citation type="submission" date="2018-11" db="EMBL/GenBank/DDBJ databases">
        <authorList>
            <consortium name="Pathogen Informatics"/>
        </authorList>
    </citation>
    <scope>NUCLEOTIDE SEQUENCE [LARGE SCALE GENOMIC DNA]</scope>
</reference>
<proteinExistence type="predicted"/>
<sequence length="305" mass="34563">MAIEWKEGCLNALGCTESWFKISEWDLINTERVSASWPVNRNHNLENVASFVSFWSSGSPSDVIFRCDVSGVDPLYGFSRTCDFTRTSRIFHNEAKLKFESDENRPPISTSPVAEGKMVVELKGKCFNTTLAIQKHERLCPWCSDPSEFAVVRQASEMEYQGSFFYQIMNHDSLLSASIIALIFITIISSTGFSCVLIAYLRQRKALFPLLVKKSTPNQHSVILNNQTRCNSLLNSTAESKYETPWDYNDPLASYWMVSAPNTKLTLPIPNVTTSVNQSNMTNYRSKIRIVPDKTLNEGCYNRSD</sequence>
<keyword evidence="1" id="KW-1133">Transmembrane helix</keyword>
<evidence type="ECO:0000259" key="2">
    <source>
        <dbReference type="Pfam" id="PF25330"/>
    </source>
</evidence>
<dbReference type="EMBL" id="UYYG01000003">
    <property type="protein sequence ID" value="VDN50494.1"/>
    <property type="molecule type" value="Genomic_DNA"/>
</dbReference>
<accession>A0A0N4UAD2</accession>
<dbReference type="InterPro" id="IPR057569">
    <property type="entry name" value="C2_nem"/>
</dbReference>
<feature type="transmembrane region" description="Helical" evidence="1">
    <location>
        <begin position="174"/>
        <end position="201"/>
    </location>
</feature>
<evidence type="ECO:0000313" key="3">
    <source>
        <dbReference type="EMBL" id="VDN50494.1"/>
    </source>
</evidence>
<dbReference type="Proteomes" id="UP000274756">
    <property type="component" value="Unassembled WGS sequence"/>
</dbReference>
<evidence type="ECO:0000313" key="4">
    <source>
        <dbReference type="Proteomes" id="UP000038040"/>
    </source>
</evidence>
<dbReference type="InterPro" id="IPR040426">
    <property type="entry name" value="C05B5.4-like"/>
</dbReference>
<dbReference type="Proteomes" id="UP000038040">
    <property type="component" value="Unplaced"/>
</dbReference>
<keyword evidence="1" id="KW-0472">Membrane</keyword>
<evidence type="ECO:0000313" key="5">
    <source>
        <dbReference type="Proteomes" id="UP000274756"/>
    </source>
</evidence>
<dbReference type="WBParaSite" id="DME_0000410301-mRNA-1">
    <property type="protein sequence ID" value="DME_0000410301-mRNA-1"/>
    <property type="gene ID" value="DME_0000410301"/>
</dbReference>
<protein>
    <submittedName>
        <fullName evidence="6">Ig-like domain-containing protein</fullName>
    </submittedName>
</protein>
<dbReference type="PANTHER" id="PTHR38626:SF4">
    <property type="entry name" value="SKN-1 DEPENDENT ZYGOTIC TRANSCRIPT"/>
    <property type="match status" value="1"/>
</dbReference>
<feature type="domain" description="C2" evidence="2">
    <location>
        <begin position="2"/>
        <end position="137"/>
    </location>
</feature>
<reference evidence="6" key="1">
    <citation type="submission" date="2017-02" db="UniProtKB">
        <authorList>
            <consortium name="WormBaseParasite"/>
        </authorList>
    </citation>
    <scope>IDENTIFICATION</scope>
</reference>
<dbReference type="PANTHER" id="PTHR38626">
    <property type="entry name" value="SKN-1 DEPENDENT ZYGOTIC TRANSCRIPT-RELATED"/>
    <property type="match status" value="1"/>
</dbReference>